<feature type="compositionally biased region" description="Basic and acidic residues" evidence="1">
    <location>
        <begin position="33"/>
        <end position="48"/>
    </location>
</feature>
<name>A0A645FBK9_9ZZZZ</name>
<accession>A0A645FBK9</accession>
<reference evidence="2" key="1">
    <citation type="submission" date="2019-08" db="EMBL/GenBank/DDBJ databases">
        <authorList>
            <person name="Kucharzyk K."/>
            <person name="Murdoch R.W."/>
            <person name="Higgins S."/>
            <person name="Loffler F."/>
        </authorList>
    </citation>
    <scope>NUCLEOTIDE SEQUENCE</scope>
</reference>
<organism evidence="2">
    <name type="scientific">bioreactor metagenome</name>
    <dbReference type="NCBI Taxonomy" id="1076179"/>
    <lineage>
        <taxon>unclassified sequences</taxon>
        <taxon>metagenomes</taxon>
        <taxon>ecological metagenomes</taxon>
    </lineage>
</organism>
<feature type="compositionally biased region" description="Basic residues" evidence="1">
    <location>
        <begin position="1"/>
        <end position="10"/>
    </location>
</feature>
<protein>
    <submittedName>
        <fullName evidence="2">Uncharacterized protein</fullName>
    </submittedName>
</protein>
<evidence type="ECO:0000313" key="2">
    <source>
        <dbReference type="EMBL" id="MPN09944.1"/>
    </source>
</evidence>
<feature type="region of interest" description="Disordered" evidence="1">
    <location>
        <begin position="1"/>
        <end position="83"/>
    </location>
</feature>
<comment type="caution">
    <text evidence="2">The sequence shown here is derived from an EMBL/GenBank/DDBJ whole genome shotgun (WGS) entry which is preliminary data.</text>
</comment>
<feature type="compositionally biased region" description="Low complexity" evidence="1">
    <location>
        <begin position="16"/>
        <end position="26"/>
    </location>
</feature>
<dbReference type="EMBL" id="VSSQ01056079">
    <property type="protein sequence ID" value="MPN09944.1"/>
    <property type="molecule type" value="Genomic_DNA"/>
</dbReference>
<evidence type="ECO:0000256" key="1">
    <source>
        <dbReference type="SAM" id="MobiDB-lite"/>
    </source>
</evidence>
<dbReference type="AlphaFoldDB" id="A0A645FBK9"/>
<gene>
    <name evidence="2" type="ORF">SDC9_157237</name>
</gene>
<sequence>MGRAGQRRHGIGGGADDQAGHGQVAGEIGLLEQQEHDGRHSVDHHEQAHAAVGQHGNDQNGDQHDVFLSEPVNKLVSDGGGAA</sequence>
<proteinExistence type="predicted"/>